<organism evidence="3 4">
    <name type="scientific">Actinomycetospora chibensis</name>
    <dbReference type="NCBI Taxonomy" id="663606"/>
    <lineage>
        <taxon>Bacteria</taxon>
        <taxon>Bacillati</taxon>
        <taxon>Actinomycetota</taxon>
        <taxon>Actinomycetes</taxon>
        <taxon>Pseudonocardiales</taxon>
        <taxon>Pseudonocardiaceae</taxon>
        <taxon>Actinomycetospora</taxon>
    </lineage>
</organism>
<reference evidence="4" key="1">
    <citation type="journal article" date="2019" name="Int. J. Syst. Evol. Microbiol.">
        <title>The Global Catalogue of Microorganisms (GCM) 10K type strain sequencing project: providing services to taxonomists for standard genome sequencing and annotation.</title>
        <authorList>
            <consortium name="The Broad Institute Genomics Platform"/>
            <consortium name="The Broad Institute Genome Sequencing Center for Infectious Disease"/>
            <person name="Wu L."/>
            <person name="Ma J."/>
        </authorList>
    </citation>
    <scope>NUCLEOTIDE SEQUENCE [LARGE SCALE GENOMIC DNA]</scope>
    <source>
        <strain evidence="4">CCUG 50347</strain>
    </source>
</reference>
<comment type="caution">
    <text evidence="3">The sequence shown here is derived from an EMBL/GenBank/DDBJ whole genome shotgun (WGS) entry which is preliminary data.</text>
</comment>
<evidence type="ECO:0000256" key="1">
    <source>
        <dbReference type="SAM" id="MobiDB-lite"/>
    </source>
</evidence>
<feature type="domain" description="DinB-like" evidence="2">
    <location>
        <begin position="68"/>
        <end position="226"/>
    </location>
</feature>
<feature type="region of interest" description="Disordered" evidence="1">
    <location>
        <begin position="1"/>
        <end position="36"/>
    </location>
</feature>
<dbReference type="Pfam" id="PF12867">
    <property type="entry name" value="DinB_2"/>
    <property type="match status" value="1"/>
</dbReference>
<sequence length="234" mass="26179">MGHIGQGHTGVTARSAIAPSSRRQGSRRSATPTQEVANGFGAAVIQSSRHCLDEAQTAPMDRQAVHHELEHARSTFHDLHARASRADLKRRSDGTRWNNQQLLFHMLLGYLIIRALGNLVRLFGRLPPGVSRGFAAVLDAGTRPFDLANYLGSWAGGTALGRTGQTMLFDRVIAALRRRLDTETDADLARGMHYPTRWDPFFTPYMTLADVYRFPTQHFDFHRQQLTLETTETT</sequence>
<keyword evidence="4" id="KW-1185">Reference proteome</keyword>
<name>A0ABV9RL21_9PSEU</name>
<protein>
    <submittedName>
        <fullName evidence="3">DinB family protein</fullName>
    </submittedName>
</protein>
<dbReference type="RefSeq" id="WP_337994155.1">
    <property type="nucleotide sequence ID" value="NZ_BAABHN010000037.1"/>
</dbReference>
<dbReference type="InterPro" id="IPR024775">
    <property type="entry name" value="DinB-like"/>
</dbReference>
<evidence type="ECO:0000313" key="4">
    <source>
        <dbReference type="Proteomes" id="UP001595909"/>
    </source>
</evidence>
<accession>A0ABV9RL21</accession>
<feature type="compositionally biased region" description="Polar residues" evidence="1">
    <location>
        <begin position="21"/>
        <end position="36"/>
    </location>
</feature>
<dbReference type="Proteomes" id="UP001595909">
    <property type="component" value="Unassembled WGS sequence"/>
</dbReference>
<gene>
    <name evidence="3" type="ORF">ACFPEL_16520</name>
</gene>
<evidence type="ECO:0000259" key="2">
    <source>
        <dbReference type="Pfam" id="PF12867"/>
    </source>
</evidence>
<dbReference type="EMBL" id="JBHSIM010000037">
    <property type="protein sequence ID" value="MFC4834021.1"/>
    <property type="molecule type" value="Genomic_DNA"/>
</dbReference>
<dbReference type="InterPro" id="IPR034660">
    <property type="entry name" value="DinB/YfiT-like"/>
</dbReference>
<dbReference type="SUPFAM" id="SSF109854">
    <property type="entry name" value="DinB/YfiT-like putative metalloenzymes"/>
    <property type="match status" value="1"/>
</dbReference>
<proteinExistence type="predicted"/>
<evidence type="ECO:0000313" key="3">
    <source>
        <dbReference type="EMBL" id="MFC4834021.1"/>
    </source>
</evidence>